<dbReference type="PANTHER" id="PTHR36455:SF1">
    <property type="entry name" value="BLR8292 PROTEIN"/>
    <property type="match status" value="1"/>
</dbReference>
<evidence type="ECO:0000313" key="1">
    <source>
        <dbReference type="EMBL" id="SFV41050.1"/>
    </source>
</evidence>
<gene>
    <name evidence="1" type="ORF">LAC1533_1629</name>
    <name evidence="2" type="ORF">LAC1533_2209</name>
</gene>
<proteinExistence type="predicted"/>
<dbReference type="NCBIfam" id="NF033819">
    <property type="entry name" value="IS66_TnpB"/>
    <property type="match status" value="1"/>
</dbReference>
<accession>A0A1K1KQD6</accession>
<organism evidence="1 3">
    <name type="scientific">Ligilactobacillus acidipiscis</name>
    <dbReference type="NCBI Taxonomy" id="89059"/>
    <lineage>
        <taxon>Bacteria</taxon>
        <taxon>Bacillati</taxon>
        <taxon>Bacillota</taxon>
        <taxon>Bacilli</taxon>
        <taxon>Lactobacillales</taxon>
        <taxon>Lactobacillaceae</taxon>
        <taxon>Ligilactobacillus</taxon>
    </lineage>
</organism>
<dbReference type="RefSeq" id="WP_056972637.1">
    <property type="nucleotide sequence ID" value="NZ_CP173417.1"/>
</dbReference>
<evidence type="ECO:0000313" key="3">
    <source>
        <dbReference type="Proteomes" id="UP000190935"/>
    </source>
</evidence>
<dbReference type="KEGG" id="laca:LAC1533_2209"/>
<dbReference type="EMBL" id="LT630287">
    <property type="protein sequence ID" value="SFV41050.1"/>
    <property type="molecule type" value="Genomic_DNA"/>
</dbReference>
<name>A0A1K1KQD6_9LACO</name>
<evidence type="ECO:0000313" key="2">
    <source>
        <dbReference type="EMBL" id="SFV41634.1"/>
    </source>
</evidence>
<reference evidence="1" key="2">
    <citation type="submission" date="2016-11" db="EMBL/GenBank/DDBJ databases">
        <authorList>
            <person name="Jaros S."/>
            <person name="Januszkiewicz K."/>
            <person name="Wedrychowicz H."/>
        </authorList>
    </citation>
    <scope>NUCLEOTIDE SEQUENCE [LARGE SCALE GENOMIC DNA]</scope>
    <source>
        <strain evidence="1">ACA-DC 1533</strain>
    </source>
</reference>
<dbReference type="KEGG" id="laca:LAC1533_1629"/>
<dbReference type="Proteomes" id="UP000190935">
    <property type="component" value="Chromosome I"/>
</dbReference>
<protein>
    <submittedName>
        <fullName evidence="1">Mobile element protein</fullName>
    </submittedName>
</protein>
<sequence>MTMLDLSQLDRIYLATGKTDLRKGIDGLVTVITEQFALDPYQSTLFLFCGSRKDRFKGLLWQKDGFLLLYKRFEDGRLQWPRNQAEMRQLQPAQLVRLLQGWSIDATIHDFDPAHLRLQQKNNVV</sequence>
<dbReference type="PANTHER" id="PTHR36455">
    <property type="match status" value="1"/>
</dbReference>
<dbReference type="AlphaFoldDB" id="A0A1K1KQD6"/>
<dbReference type="GeneID" id="95350301"/>
<dbReference type="EMBL" id="LT630287">
    <property type="protein sequence ID" value="SFV41634.1"/>
    <property type="molecule type" value="Genomic_DNA"/>
</dbReference>
<dbReference type="Pfam" id="PF05717">
    <property type="entry name" value="TnpB_IS66"/>
    <property type="match status" value="1"/>
</dbReference>
<reference evidence="3" key="1">
    <citation type="submission" date="2016-11" db="EMBL/GenBank/DDBJ databases">
        <authorList>
            <person name="Papadimitriou K."/>
        </authorList>
    </citation>
    <scope>NUCLEOTIDE SEQUENCE [LARGE SCALE GENOMIC DNA]</scope>
    <source>
        <strain evidence="3">ACA-DC 1533</strain>
    </source>
</reference>
<dbReference type="InterPro" id="IPR008878">
    <property type="entry name" value="Transposase_IS66_Orf2"/>
</dbReference>